<feature type="binding site" evidence="11">
    <location>
        <position position="154"/>
    </location>
    <ligand>
        <name>L-histidine</name>
        <dbReference type="ChEBI" id="CHEBI:57595"/>
    </ligand>
</feature>
<evidence type="ECO:0000256" key="1">
    <source>
        <dbReference type="ARBA" id="ARBA00008226"/>
    </source>
</evidence>
<dbReference type="GO" id="GO:0006427">
    <property type="term" value="P:histidyl-tRNA aminoacylation"/>
    <property type="evidence" value="ECO:0007669"/>
    <property type="project" value="UniProtKB-UniRule"/>
</dbReference>
<dbReference type="InterPro" id="IPR004516">
    <property type="entry name" value="HisRS/HisZ"/>
</dbReference>
<dbReference type="CDD" id="cd00773">
    <property type="entry name" value="HisRS-like_core"/>
    <property type="match status" value="1"/>
</dbReference>
<evidence type="ECO:0000256" key="7">
    <source>
        <dbReference type="ARBA" id="ARBA00022917"/>
    </source>
</evidence>
<dbReference type="GO" id="GO:0005524">
    <property type="term" value="F:ATP binding"/>
    <property type="evidence" value="ECO:0007669"/>
    <property type="project" value="UniProtKB-UniRule"/>
</dbReference>
<reference evidence="13 14" key="1">
    <citation type="journal article" date="2007" name="Genome Res.">
        <title>Lateral gene transfer between obligate intracellular bacteria: evidence from the Rickettsia massiliae genome.</title>
        <authorList>
            <person name="Blanc G."/>
            <person name="Ogata H."/>
            <person name="Robert C."/>
            <person name="Audic S."/>
            <person name="Claverie J.-M."/>
            <person name="Raoult D."/>
        </authorList>
    </citation>
    <scope>NUCLEOTIDE SEQUENCE [LARGE SCALE GENOMIC DNA]</scope>
    <source>
        <strain evidence="14">Mtu5</strain>
    </source>
</reference>
<evidence type="ECO:0000259" key="12">
    <source>
        <dbReference type="PROSITE" id="PS50862"/>
    </source>
</evidence>
<accession>A8F174</accession>
<sequence length="441" mass="50580">MRLPRRGFASPRNDELVVSTQQNTINQMTEKLQPLRGMKDLLPDDYKVHDYIINKARDVGALYGYKQMSTPILEYTKVFNRSMGESSDVISKEIYSFLDKSNDSVALRPEFTACIIRSLISNGLQHKLPLKFFSTGPVFRYDRPQAGRQRQFHQLNYEYIGAKGAITDADTLKLAVDILKALEIEQDTTLELNSLGCNESRSVYQQKLVEYLNDFKDQLSEESKRRLSKNPMRILDSKSKTDQKIIAHAPVLSEYYTDESKEYFEELIKYLDILGVKYSINPRLVRGLDYYCHTVFEFTTKKLGSQSTILAGGRYDGLAKIMGNNDDVPAIGFAAGIERIALMREYNISEVKLVFVLPIGKNNICYALEIVDKLRTENIATIIEPLGKIAKRMQRIFNENAKFIIFIGDEEQAHNNLKIKDLKKEEEYIVDFAKALELLKK</sequence>
<dbReference type="InterPro" id="IPR004154">
    <property type="entry name" value="Anticodon-bd"/>
</dbReference>
<comment type="catalytic activity">
    <reaction evidence="9 10">
        <text>tRNA(His) + L-histidine + ATP = L-histidyl-tRNA(His) + AMP + diphosphate + H(+)</text>
        <dbReference type="Rhea" id="RHEA:17313"/>
        <dbReference type="Rhea" id="RHEA-COMP:9665"/>
        <dbReference type="Rhea" id="RHEA-COMP:9689"/>
        <dbReference type="ChEBI" id="CHEBI:15378"/>
        <dbReference type="ChEBI" id="CHEBI:30616"/>
        <dbReference type="ChEBI" id="CHEBI:33019"/>
        <dbReference type="ChEBI" id="CHEBI:57595"/>
        <dbReference type="ChEBI" id="CHEBI:78442"/>
        <dbReference type="ChEBI" id="CHEBI:78527"/>
        <dbReference type="ChEBI" id="CHEBI:456215"/>
        <dbReference type="EC" id="6.1.1.21"/>
    </reaction>
</comment>
<dbReference type="PANTHER" id="PTHR43707:SF1">
    <property type="entry name" value="HISTIDINE--TRNA LIGASE, MITOCHONDRIAL-RELATED"/>
    <property type="match status" value="1"/>
</dbReference>
<feature type="binding site" evidence="11">
    <location>
        <position position="158"/>
    </location>
    <ligand>
        <name>L-histidine</name>
        <dbReference type="ChEBI" id="CHEBI:57595"/>
    </ligand>
</feature>
<dbReference type="PIRSF" id="PIRSF001549">
    <property type="entry name" value="His-tRNA_synth"/>
    <property type="match status" value="1"/>
</dbReference>
<dbReference type="Proteomes" id="UP000001311">
    <property type="component" value="Chromosome"/>
</dbReference>
<comment type="subunit">
    <text evidence="2 10">Homodimer.</text>
</comment>
<dbReference type="HAMAP" id="MF_00127">
    <property type="entry name" value="His_tRNA_synth"/>
    <property type="match status" value="1"/>
</dbReference>
<dbReference type="GO" id="GO:0005737">
    <property type="term" value="C:cytoplasm"/>
    <property type="evidence" value="ECO:0007669"/>
    <property type="project" value="UniProtKB-SubCell"/>
</dbReference>
<proteinExistence type="inferred from homology"/>
<name>A8F174_RICM5</name>
<dbReference type="InterPro" id="IPR041715">
    <property type="entry name" value="HisRS-like_core"/>
</dbReference>
<dbReference type="Gene3D" id="3.40.50.800">
    <property type="entry name" value="Anticodon-binding domain"/>
    <property type="match status" value="1"/>
</dbReference>
<evidence type="ECO:0000313" key="13">
    <source>
        <dbReference type="EMBL" id="ABV84660.1"/>
    </source>
</evidence>
<evidence type="ECO:0000256" key="6">
    <source>
        <dbReference type="ARBA" id="ARBA00022840"/>
    </source>
</evidence>
<dbReference type="InterPro" id="IPR015807">
    <property type="entry name" value="His-tRNA-ligase"/>
</dbReference>
<keyword evidence="3 10" id="KW-0963">Cytoplasm</keyword>
<dbReference type="Gene3D" id="3.30.930.10">
    <property type="entry name" value="Bira Bifunctional Protein, Domain 2"/>
    <property type="match status" value="1"/>
</dbReference>
<dbReference type="NCBIfam" id="TIGR00442">
    <property type="entry name" value="hisS"/>
    <property type="match status" value="1"/>
</dbReference>
<organism evidence="13 14">
    <name type="scientific">Rickettsia massiliae (strain Mtu5)</name>
    <dbReference type="NCBI Taxonomy" id="416276"/>
    <lineage>
        <taxon>Bacteria</taxon>
        <taxon>Pseudomonadati</taxon>
        <taxon>Pseudomonadota</taxon>
        <taxon>Alphaproteobacteria</taxon>
        <taxon>Rickettsiales</taxon>
        <taxon>Rickettsiaceae</taxon>
        <taxon>Rickettsieae</taxon>
        <taxon>Rickettsia</taxon>
        <taxon>spotted fever group</taxon>
    </lineage>
</organism>
<dbReference type="PROSITE" id="PS50862">
    <property type="entry name" value="AA_TRNA_LIGASE_II"/>
    <property type="match status" value="1"/>
</dbReference>
<dbReference type="InterPro" id="IPR006195">
    <property type="entry name" value="aa-tRNA-synth_II"/>
</dbReference>
<feature type="domain" description="Aminoacyl-transfer RNA synthetases class-II family profile" evidence="12">
    <location>
        <begin position="14"/>
        <end position="358"/>
    </location>
</feature>
<keyword evidence="6 10" id="KW-0067">ATP-binding</keyword>
<dbReference type="KEGG" id="rms:RMA_0422"/>
<dbReference type="Pfam" id="PF03129">
    <property type="entry name" value="HGTP_anticodon"/>
    <property type="match status" value="1"/>
</dbReference>
<gene>
    <name evidence="10 13" type="primary">hisS</name>
    <name evidence="13" type="ordered locus">RMA_0422</name>
</gene>
<dbReference type="CDD" id="cd00859">
    <property type="entry name" value="HisRS_anticodon"/>
    <property type="match status" value="1"/>
</dbReference>
<feature type="binding site" evidence="11">
    <location>
        <position position="140"/>
    </location>
    <ligand>
        <name>L-histidine</name>
        <dbReference type="ChEBI" id="CHEBI:57595"/>
    </ligand>
</feature>
<evidence type="ECO:0000256" key="9">
    <source>
        <dbReference type="ARBA" id="ARBA00047639"/>
    </source>
</evidence>
<dbReference type="PANTHER" id="PTHR43707">
    <property type="entry name" value="HISTIDYL-TRNA SYNTHETASE"/>
    <property type="match status" value="1"/>
</dbReference>
<evidence type="ECO:0000256" key="10">
    <source>
        <dbReference type="HAMAP-Rule" id="MF_00127"/>
    </source>
</evidence>
<dbReference type="AlphaFoldDB" id="A8F174"/>
<keyword evidence="4 10" id="KW-0436">Ligase</keyword>
<evidence type="ECO:0000256" key="8">
    <source>
        <dbReference type="ARBA" id="ARBA00023146"/>
    </source>
</evidence>
<dbReference type="SUPFAM" id="SSF52954">
    <property type="entry name" value="Class II aaRS ABD-related"/>
    <property type="match status" value="1"/>
</dbReference>
<dbReference type="HOGENOM" id="CLU_025113_1_0_5"/>
<evidence type="ECO:0000313" key="14">
    <source>
        <dbReference type="Proteomes" id="UP000001311"/>
    </source>
</evidence>
<dbReference type="SUPFAM" id="SSF55681">
    <property type="entry name" value="Class II aaRS and biotin synthetases"/>
    <property type="match status" value="1"/>
</dbReference>
<dbReference type="EMBL" id="CP000683">
    <property type="protein sequence ID" value="ABV84660.1"/>
    <property type="molecule type" value="Genomic_DNA"/>
</dbReference>
<keyword evidence="7 10" id="KW-0648">Protein biosynthesis</keyword>
<dbReference type="Pfam" id="PF13393">
    <property type="entry name" value="tRNA-synt_His"/>
    <property type="match status" value="1"/>
</dbReference>
<feature type="binding site" evidence="11">
    <location>
        <begin position="110"/>
        <end position="112"/>
    </location>
    <ligand>
        <name>L-histidine</name>
        <dbReference type="ChEBI" id="CHEBI:57595"/>
    </ligand>
</feature>
<protein>
    <recommendedName>
        <fullName evidence="10">Histidine--tRNA ligase</fullName>
        <ecNumber evidence="10">6.1.1.21</ecNumber>
    </recommendedName>
    <alternativeName>
        <fullName evidence="10">Histidyl-tRNA synthetase</fullName>
        <shortName evidence="10">HisRS</shortName>
    </alternativeName>
</protein>
<keyword evidence="5 10" id="KW-0547">Nucleotide-binding</keyword>
<dbReference type="GO" id="GO:0004821">
    <property type="term" value="F:histidine-tRNA ligase activity"/>
    <property type="evidence" value="ECO:0007669"/>
    <property type="project" value="UniProtKB-UniRule"/>
</dbReference>
<evidence type="ECO:0000256" key="5">
    <source>
        <dbReference type="ARBA" id="ARBA00022741"/>
    </source>
</evidence>
<evidence type="ECO:0000256" key="4">
    <source>
        <dbReference type="ARBA" id="ARBA00022598"/>
    </source>
</evidence>
<dbReference type="InterPro" id="IPR045864">
    <property type="entry name" value="aa-tRNA-synth_II/BPL/LPL"/>
</dbReference>
<evidence type="ECO:0000256" key="3">
    <source>
        <dbReference type="ARBA" id="ARBA00022490"/>
    </source>
</evidence>
<evidence type="ECO:0000256" key="2">
    <source>
        <dbReference type="ARBA" id="ARBA00011738"/>
    </source>
</evidence>
<comment type="similarity">
    <text evidence="1 10">Belongs to the class-II aminoacyl-tRNA synthetase family.</text>
</comment>
<feature type="binding site" evidence="11">
    <location>
        <position position="286"/>
    </location>
    <ligand>
        <name>L-histidine</name>
        <dbReference type="ChEBI" id="CHEBI:57595"/>
    </ligand>
</feature>
<dbReference type="InterPro" id="IPR036621">
    <property type="entry name" value="Anticodon-bd_dom_sf"/>
</dbReference>
<dbReference type="InterPro" id="IPR033656">
    <property type="entry name" value="HisRS_anticodon"/>
</dbReference>
<feature type="binding site" evidence="11">
    <location>
        <begin position="290"/>
        <end position="291"/>
    </location>
    <ligand>
        <name>L-histidine</name>
        <dbReference type="ChEBI" id="CHEBI:57595"/>
    </ligand>
</feature>
<keyword evidence="14" id="KW-1185">Reference proteome</keyword>
<comment type="subcellular location">
    <subcellularLocation>
        <location evidence="10">Cytoplasm</location>
    </subcellularLocation>
</comment>
<dbReference type="EC" id="6.1.1.21" evidence="10"/>
<keyword evidence="8 10" id="KW-0030">Aminoacyl-tRNA synthetase</keyword>
<evidence type="ECO:0000256" key="11">
    <source>
        <dbReference type="PIRSR" id="PIRSR001549-1"/>
    </source>
</evidence>